<keyword evidence="3 6" id="KW-0812">Transmembrane</keyword>
<dbReference type="Pfam" id="PF02687">
    <property type="entry name" value="FtsX"/>
    <property type="match status" value="2"/>
</dbReference>
<dbReference type="PANTHER" id="PTHR30572">
    <property type="entry name" value="MEMBRANE COMPONENT OF TRANSPORTER-RELATED"/>
    <property type="match status" value="1"/>
</dbReference>
<dbReference type="GO" id="GO:0022857">
    <property type="term" value="F:transmembrane transporter activity"/>
    <property type="evidence" value="ECO:0007669"/>
    <property type="project" value="TreeGrafter"/>
</dbReference>
<dbReference type="InterPro" id="IPR003838">
    <property type="entry name" value="ABC3_permease_C"/>
</dbReference>
<feature type="transmembrane region" description="Helical" evidence="6">
    <location>
        <begin position="747"/>
        <end position="767"/>
    </location>
</feature>
<dbReference type="Pfam" id="PF12704">
    <property type="entry name" value="MacB_PCD"/>
    <property type="match status" value="2"/>
</dbReference>
<evidence type="ECO:0000259" key="8">
    <source>
        <dbReference type="Pfam" id="PF12704"/>
    </source>
</evidence>
<evidence type="ECO:0000256" key="1">
    <source>
        <dbReference type="ARBA" id="ARBA00004651"/>
    </source>
</evidence>
<dbReference type="EMBL" id="VWSF01000016">
    <property type="protein sequence ID" value="KAA5542852.1"/>
    <property type="molecule type" value="Genomic_DNA"/>
</dbReference>
<sequence>MFKNYLKIAFRNLLRHKIFSFINIFGLALGMTCSILIMLWVRDELRFNRFHANLNDLYRVIEEQHYPGGENLTMSSTPGTLAEALKKEFPEVSHATKVSWDEQVLFTHGDKSFKETGNYVSPDFLRMFSFSLVAGNANTALNQPNSVVITETLAKKYFGTTQVLGQVFKINNADSYKITGVLRDVPKNSSLQFSYLMPVNDYEAKPDKQWLKSWDSNGIRTFVQLHPNATKAGLDPKIEEFITQNSKQTHIKLFLQPVKDMYLRSDFQNDRVGGGRIAYVRLFSVVAVFVLLIACINFMNLSTARSAKRAKEVGVRKVIGAVRSVLVGQFIGESMLISLLAIFISIGLTQLFLPAFNEFTGKSIMLGYAEPAFWGSLLGIALITGLVAGSYPALFLSSFKPVTVLKGTLKFSNSVALFRKGLVVFQFVLSAILIISTLVVYRQVEYIRSKNIGLSRENVAYVSLEGDLSKNAEAFKNQLAQAPGIKAVGAANQSPIAVGNNGGGVAWRGKDPGIDILFSFLQTDYGFPQTLDVQLKEGRFFSKEFGADSSKVLVNEEAVRIMGFKEPLGEKITLNGQEVNIVGVVKDFHVTSLHAPMQPLLIFLSPQNANFLFVRTEAGKTKEALASLENLTKRFNPNYPFNYRFLDEDFEQMYRSEAVIGKLANYFAGIAIVISCLGLFGLALFTAEQRTKEIGIRKVLGASVSGIVAMLSKDFLKLVLIANLIAWPLGWYLMHNWLQNYAFRADMGWWIFVLAGGATLLIALLTVSFQAVRAALTNPVQSLRSE</sequence>
<evidence type="ECO:0000256" key="3">
    <source>
        <dbReference type="ARBA" id="ARBA00022692"/>
    </source>
</evidence>
<gene>
    <name evidence="9" type="ORF">F0145_18095</name>
</gene>
<comment type="subcellular location">
    <subcellularLocation>
        <location evidence="1">Cell membrane</location>
        <topology evidence="1">Multi-pass membrane protein</topology>
    </subcellularLocation>
</comment>
<comment type="caution">
    <text evidence="9">The sequence shown here is derived from an EMBL/GenBank/DDBJ whole genome shotgun (WGS) entry which is preliminary data.</text>
</comment>
<evidence type="ECO:0000256" key="6">
    <source>
        <dbReference type="SAM" id="Phobius"/>
    </source>
</evidence>
<protein>
    <submittedName>
        <fullName evidence="9">FtsX-like permease family protein</fullName>
    </submittedName>
</protein>
<feature type="transmembrane region" description="Helical" evidence="6">
    <location>
        <begin position="663"/>
        <end position="687"/>
    </location>
</feature>
<dbReference type="GO" id="GO:0005886">
    <property type="term" value="C:plasma membrane"/>
    <property type="evidence" value="ECO:0007669"/>
    <property type="project" value="UniProtKB-SubCell"/>
</dbReference>
<feature type="transmembrane region" description="Helical" evidence="6">
    <location>
        <begin position="417"/>
        <end position="441"/>
    </location>
</feature>
<dbReference type="AlphaFoldDB" id="A0A5M6D989"/>
<keyword evidence="4 6" id="KW-1133">Transmembrane helix</keyword>
<evidence type="ECO:0000256" key="5">
    <source>
        <dbReference type="ARBA" id="ARBA00023136"/>
    </source>
</evidence>
<evidence type="ECO:0000256" key="2">
    <source>
        <dbReference type="ARBA" id="ARBA00022475"/>
    </source>
</evidence>
<reference evidence="9 10" key="1">
    <citation type="submission" date="2019-09" db="EMBL/GenBank/DDBJ databases">
        <title>Genome sequence and assembly of Adhaeribacter sp.</title>
        <authorList>
            <person name="Chhetri G."/>
        </authorList>
    </citation>
    <scope>NUCLEOTIDE SEQUENCE [LARGE SCALE GENOMIC DNA]</scope>
    <source>
        <strain evidence="9 10">DK36</strain>
    </source>
</reference>
<evidence type="ECO:0000313" key="9">
    <source>
        <dbReference type="EMBL" id="KAA5542852.1"/>
    </source>
</evidence>
<evidence type="ECO:0000256" key="4">
    <source>
        <dbReference type="ARBA" id="ARBA00022989"/>
    </source>
</evidence>
<evidence type="ECO:0000259" key="7">
    <source>
        <dbReference type="Pfam" id="PF02687"/>
    </source>
</evidence>
<proteinExistence type="predicted"/>
<accession>A0A5M6D989</accession>
<dbReference type="Proteomes" id="UP000323426">
    <property type="component" value="Unassembled WGS sequence"/>
</dbReference>
<feature type="domain" description="MacB-like periplasmic core" evidence="8">
    <location>
        <begin position="434"/>
        <end position="626"/>
    </location>
</feature>
<dbReference type="PANTHER" id="PTHR30572:SF18">
    <property type="entry name" value="ABC-TYPE MACROLIDE FAMILY EXPORT SYSTEM PERMEASE COMPONENT 2"/>
    <property type="match status" value="1"/>
</dbReference>
<feature type="domain" description="MacB-like periplasmic core" evidence="8">
    <location>
        <begin position="20"/>
        <end position="237"/>
    </location>
</feature>
<keyword evidence="2" id="KW-1003">Cell membrane</keyword>
<organism evidence="9 10">
    <name type="scientific">Adhaeribacter rhizoryzae</name>
    <dbReference type="NCBI Taxonomy" id="2607907"/>
    <lineage>
        <taxon>Bacteria</taxon>
        <taxon>Pseudomonadati</taxon>
        <taxon>Bacteroidota</taxon>
        <taxon>Cytophagia</taxon>
        <taxon>Cytophagales</taxon>
        <taxon>Hymenobacteraceae</taxon>
        <taxon>Adhaeribacter</taxon>
    </lineage>
</organism>
<feature type="transmembrane region" description="Helical" evidence="6">
    <location>
        <begin position="699"/>
        <end position="727"/>
    </location>
</feature>
<dbReference type="RefSeq" id="WP_150090540.1">
    <property type="nucleotide sequence ID" value="NZ_VWSF01000016.1"/>
</dbReference>
<keyword evidence="10" id="KW-1185">Reference proteome</keyword>
<feature type="transmembrane region" description="Helical" evidence="6">
    <location>
        <begin position="320"/>
        <end position="353"/>
    </location>
</feature>
<feature type="domain" description="ABC3 transporter permease C-terminal" evidence="7">
    <location>
        <begin position="667"/>
        <end position="776"/>
    </location>
</feature>
<keyword evidence="5 6" id="KW-0472">Membrane</keyword>
<dbReference type="InterPro" id="IPR025857">
    <property type="entry name" value="MacB_PCD"/>
</dbReference>
<evidence type="ECO:0000313" key="10">
    <source>
        <dbReference type="Proteomes" id="UP000323426"/>
    </source>
</evidence>
<feature type="domain" description="ABC3 transporter permease C-terminal" evidence="7">
    <location>
        <begin position="285"/>
        <end position="397"/>
    </location>
</feature>
<name>A0A5M6D989_9BACT</name>
<feature type="transmembrane region" description="Helical" evidence="6">
    <location>
        <begin position="21"/>
        <end position="41"/>
    </location>
</feature>
<dbReference type="InterPro" id="IPR050250">
    <property type="entry name" value="Macrolide_Exporter_MacB"/>
</dbReference>
<feature type="transmembrane region" description="Helical" evidence="6">
    <location>
        <begin position="278"/>
        <end position="299"/>
    </location>
</feature>
<feature type="transmembrane region" description="Helical" evidence="6">
    <location>
        <begin position="373"/>
        <end position="396"/>
    </location>
</feature>